<accession>A0A920CJ16</accession>
<gene>
    <name evidence="1" type="ORF">J41TS12_41590</name>
</gene>
<dbReference type="Pfam" id="PF11367">
    <property type="entry name" value="Tail_completion_gp17"/>
    <property type="match status" value="1"/>
</dbReference>
<name>A0A920CJ16_9BACL</name>
<dbReference type="InterPro" id="IPR021508">
    <property type="entry name" value="Gp17-like"/>
</dbReference>
<reference evidence="1 2" key="1">
    <citation type="submission" date="2021-03" db="EMBL/GenBank/DDBJ databases">
        <title>Antimicrobial resistance genes in bacteria isolated from Japanese honey, and their potential for conferring macrolide and lincosamide resistance in the American foulbrood pathogen Paenibacillus larvae.</title>
        <authorList>
            <person name="Okamoto M."/>
            <person name="Kumagai M."/>
            <person name="Kanamori H."/>
            <person name="Takamatsu D."/>
        </authorList>
    </citation>
    <scope>NUCLEOTIDE SEQUENCE [LARGE SCALE GENOMIC DNA]</scope>
    <source>
        <strain evidence="1 2">J41TS12</strain>
    </source>
</reference>
<dbReference type="Proteomes" id="UP000681162">
    <property type="component" value="Unassembled WGS sequence"/>
</dbReference>
<evidence type="ECO:0000313" key="2">
    <source>
        <dbReference type="Proteomes" id="UP000681162"/>
    </source>
</evidence>
<protein>
    <recommendedName>
        <fullName evidence="3">DUF3168 domain-containing protein</fullName>
    </recommendedName>
</protein>
<organism evidence="1 2">
    <name type="scientific">Paenibacillus antibioticophila</name>
    <dbReference type="NCBI Taxonomy" id="1274374"/>
    <lineage>
        <taxon>Bacteria</taxon>
        <taxon>Bacillati</taxon>
        <taxon>Bacillota</taxon>
        <taxon>Bacilli</taxon>
        <taxon>Bacillales</taxon>
        <taxon>Paenibacillaceae</taxon>
        <taxon>Paenibacillus</taxon>
    </lineage>
</organism>
<dbReference type="AlphaFoldDB" id="A0A920CJ16"/>
<comment type="caution">
    <text evidence="1">The sequence shown here is derived from an EMBL/GenBank/DDBJ whole genome shotgun (WGS) entry which is preliminary data.</text>
</comment>
<evidence type="ECO:0008006" key="3">
    <source>
        <dbReference type="Google" id="ProtNLM"/>
    </source>
</evidence>
<evidence type="ECO:0000313" key="1">
    <source>
        <dbReference type="EMBL" id="GIO39298.1"/>
    </source>
</evidence>
<proteinExistence type="predicted"/>
<keyword evidence="2" id="KW-1185">Reference proteome</keyword>
<dbReference type="EMBL" id="BORR01000020">
    <property type="protein sequence ID" value="GIO39298.1"/>
    <property type="molecule type" value="Genomic_DNA"/>
</dbReference>
<sequence length="126" mass="14258">MLIDLKPEIRQALQSNAALILLLGRDKNGEVKVYPQASPEITGPHVTFFEITNYNNNFASDRAISSEIHFQMDIWTPYNTGPIAIAVNETMEGLGFHRRSARDMPYDKDAATYHKVMRFSKTHFGG</sequence>